<keyword evidence="2" id="KW-0732">Signal</keyword>
<dbReference type="EMBL" id="LVYD01000059">
    <property type="protein sequence ID" value="OQP60706.1"/>
    <property type="molecule type" value="Genomic_DNA"/>
</dbReference>
<dbReference type="Pfam" id="PF07883">
    <property type="entry name" value="Cupin_2"/>
    <property type="match status" value="2"/>
</dbReference>
<proteinExistence type="predicted"/>
<evidence type="ECO:0000259" key="3">
    <source>
        <dbReference type="Pfam" id="PF07883"/>
    </source>
</evidence>
<sequence length="256" mass="28821">MKILLACLFHILAINAFTQMQPVLSGVYHWNELPLTKGDHRESRKITAGTTNEFDYFEIHASTQEKGALPRPPHAQKDREELVIIKEGTMKCTIGNQTKIVGPGSVLLIPPLEMQTFENVGNSALTYYVFVFRSKKPMDLERNNKAGGILILNVDSLEFKKTEKGGTRKYFDRPTAMCENLEMHVTQLLHQGPSHAPHQHIETEIILVIEGNTTMTIDGKNYTAGPGDLYIMESGKMHGISNTADKPCSYFAFKWR</sequence>
<dbReference type="PANTHER" id="PTHR35848:SF6">
    <property type="entry name" value="CUPIN TYPE-2 DOMAIN-CONTAINING PROTEIN"/>
    <property type="match status" value="1"/>
</dbReference>
<dbReference type="AlphaFoldDB" id="A0A1V9FR27"/>
<dbReference type="Gene3D" id="2.60.120.10">
    <property type="entry name" value="Jelly Rolls"/>
    <property type="match status" value="1"/>
</dbReference>
<dbReference type="OrthoDB" id="1413132at2"/>
<feature type="domain" description="Cupin type-2" evidence="3">
    <location>
        <begin position="189"/>
        <end position="251"/>
    </location>
</feature>
<dbReference type="STRING" id="1703345.A3860_32420"/>
<organism evidence="4 5">
    <name type="scientific">Niastella vici</name>
    <dbReference type="NCBI Taxonomy" id="1703345"/>
    <lineage>
        <taxon>Bacteria</taxon>
        <taxon>Pseudomonadati</taxon>
        <taxon>Bacteroidota</taxon>
        <taxon>Chitinophagia</taxon>
        <taxon>Chitinophagales</taxon>
        <taxon>Chitinophagaceae</taxon>
        <taxon>Niastella</taxon>
    </lineage>
</organism>
<feature type="signal peptide" evidence="2">
    <location>
        <begin position="1"/>
        <end position="18"/>
    </location>
</feature>
<dbReference type="RefSeq" id="WP_081152546.1">
    <property type="nucleotide sequence ID" value="NZ_LVYD01000059.1"/>
</dbReference>
<dbReference type="InterPro" id="IPR014710">
    <property type="entry name" value="RmlC-like_jellyroll"/>
</dbReference>
<keyword evidence="5" id="KW-1185">Reference proteome</keyword>
<dbReference type="SUPFAM" id="SSF51182">
    <property type="entry name" value="RmlC-like cupins"/>
    <property type="match status" value="1"/>
</dbReference>
<keyword evidence="1" id="KW-0479">Metal-binding</keyword>
<dbReference type="GO" id="GO:0046872">
    <property type="term" value="F:metal ion binding"/>
    <property type="evidence" value="ECO:0007669"/>
    <property type="project" value="UniProtKB-KW"/>
</dbReference>
<feature type="chain" id="PRO_5010727041" description="Cupin type-2 domain-containing protein" evidence="2">
    <location>
        <begin position="19"/>
        <end position="256"/>
    </location>
</feature>
<reference evidence="4 5" key="1">
    <citation type="submission" date="2016-03" db="EMBL/GenBank/DDBJ databases">
        <title>Niastella vici sp. nov., isolated from farmland soil.</title>
        <authorList>
            <person name="Chen L."/>
            <person name="Wang D."/>
            <person name="Yang S."/>
            <person name="Wang G."/>
        </authorList>
    </citation>
    <scope>NUCLEOTIDE SEQUENCE [LARGE SCALE GENOMIC DNA]</scope>
    <source>
        <strain evidence="4 5">DJ57</strain>
    </source>
</reference>
<gene>
    <name evidence="4" type="ORF">A3860_32420</name>
</gene>
<evidence type="ECO:0000313" key="5">
    <source>
        <dbReference type="Proteomes" id="UP000192796"/>
    </source>
</evidence>
<accession>A0A1V9FR27</accession>
<feature type="domain" description="Cupin type-2" evidence="3">
    <location>
        <begin position="65"/>
        <end position="129"/>
    </location>
</feature>
<name>A0A1V9FR27_9BACT</name>
<dbReference type="InterPro" id="IPR013096">
    <property type="entry name" value="Cupin_2"/>
</dbReference>
<dbReference type="InterPro" id="IPR051610">
    <property type="entry name" value="GPI/OXD"/>
</dbReference>
<comment type="caution">
    <text evidence="4">The sequence shown here is derived from an EMBL/GenBank/DDBJ whole genome shotgun (WGS) entry which is preliminary data.</text>
</comment>
<dbReference type="InterPro" id="IPR011051">
    <property type="entry name" value="RmlC_Cupin_sf"/>
</dbReference>
<dbReference type="Proteomes" id="UP000192796">
    <property type="component" value="Unassembled WGS sequence"/>
</dbReference>
<evidence type="ECO:0000256" key="1">
    <source>
        <dbReference type="ARBA" id="ARBA00022723"/>
    </source>
</evidence>
<protein>
    <recommendedName>
        <fullName evidence="3">Cupin type-2 domain-containing protein</fullName>
    </recommendedName>
</protein>
<evidence type="ECO:0000313" key="4">
    <source>
        <dbReference type="EMBL" id="OQP60706.1"/>
    </source>
</evidence>
<evidence type="ECO:0000256" key="2">
    <source>
        <dbReference type="SAM" id="SignalP"/>
    </source>
</evidence>
<dbReference type="PANTHER" id="PTHR35848">
    <property type="entry name" value="OXALATE-BINDING PROTEIN"/>
    <property type="match status" value="1"/>
</dbReference>